<dbReference type="AlphaFoldDB" id="A0A2U2B6G6"/>
<dbReference type="GO" id="GO:0003677">
    <property type="term" value="F:DNA binding"/>
    <property type="evidence" value="ECO:0007669"/>
    <property type="project" value="InterPro"/>
</dbReference>
<reference evidence="7 8" key="1">
    <citation type="submission" date="2018-05" db="EMBL/GenBank/DDBJ databases">
        <title>Marinilabilia rubrum sp. nov., isolated from saltern sediment.</title>
        <authorList>
            <person name="Zhang R."/>
        </authorList>
    </citation>
    <scope>NUCLEOTIDE SEQUENCE [LARGE SCALE GENOMIC DNA]</scope>
    <source>
        <strain evidence="7 8">WTE16</strain>
    </source>
</reference>
<dbReference type="SUPFAM" id="SSF88659">
    <property type="entry name" value="Sigma3 and sigma4 domains of RNA polymerase sigma factors"/>
    <property type="match status" value="1"/>
</dbReference>
<sequence length="186" mass="21745">MEKEPFPEEEIIQGCKKEKRYYQELLYRRFAPTMYGVCMSYAKNREQAGDILHDAFLKIFRNIKSYNHSGSFEGWIRRIVTNTAIDQMRKKNKDLSLITEDIPDSADNEDIKKPGINMNELLEQVARLPEGARVVFNLYTLEGMNHYEIAEKLNISVGTSKSQFSRAKKMLQTWLNEIIHKRDGFS</sequence>
<gene>
    <name evidence="7" type="ORF">DDZ16_14315</name>
</gene>
<dbReference type="EMBL" id="QEWP01000012">
    <property type="protein sequence ID" value="PWD98632.1"/>
    <property type="molecule type" value="Genomic_DNA"/>
</dbReference>
<dbReference type="NCBIfam" id="TIGR02937">
    <property type="entry name" value="sigma70-ECF"/>
    <property type="match status" value="1"/>
</dbReference>
<dbReference type="InterPro" id="IPR013249">
    <property type="entry name" value="RNA_pol_sigma70_r4_t2"/>
</dbReference>
<keyword evidence="4" id="KW-0804">Transcription</keyword>
<feature type="domain" description="RNA polymerase sigma factor 70 region 4 type 2" evidence="6">
    <location>
        <begin position="119"/>
        <end position="171"/>
    </location>
</feature>
<accession>A0A2U2B6G6</accession>
<feature type="domain" description="RNA polymerase sigma-70 region 2" evidence="5">
    <location>
        <begin position="26"/>
        <end position="92"/>
    </location>
</feature>
<dbReference type="RefSeq" id="WP_109265166.1">
    <property type="nucleotide sequence ID" value="NZ_QEWP01000012.1"/>
</dbReference>
<comment type="similarity">
    <text evidence="1">Belongs to the sigma-70 factor family. ECF subfamily.</text>
</comment>
<evidence type="ECO:0000256" key="4">
    <source>
        <dbReference type="ARBA" id="ARBA00023163"/>
    </source>
</evidence>
<dbReference type="InterPro" id="IPR013325">
    <property type="entry name" value="RNA_pol_sigma_r2"/>
</dbReference>
<organism evidence="7 8">
    <name type="scientific">Marinilabilia rubra</name>
    <dbReference type="NCBI Taxonomy" id="2162893"/>
    <lineage>
        <taxon>Bacteria</taxon>
        <taxon>Pseudomonadati</taxon>
        <taxon>Bacteroidota</taxon>
        <taxon>Bacteroidia</taxon>
        <taxon>Marinilabiliales</taxon>
        <taxon>Marinilabiliaceae</taxon>
        <taxon>Marinilabilia</taxon>
    </lineage>
</organism>
<dbReference type="Gene3D" id="1.10.1740.10">
    <property type="match status" value="1"/>
</dbReference>
<dbReference type="OrthoDB" id="1056775at2"/>
<dbReference type="InterPro" id="IPR013324">
    <property type="entry name" value="RNA_pol_sigma_r3/r4-like"/>
</dbReference>
<dbReference type="InterPro" id="IPR039425">
    <property type="entry name" value="RNA_pol_sigma-70-like"/>
</dbReference>
<evidence type="ECO:0000259" key="5">
    <source>
        <dbReference type="Pfam" id="PF04542"/>
    </source>
</evidence>
<evidence type="ECO:0000256" key="1">
    <source>
        <dbReference type="ARBA" id="ARBA00010641"/>
    </source>
</evidence>
<dbReference type="GO" id="GO:0006352">
    <property type="term" value="P:DNA-templated transcription initiation"/>
    <property type="evidence" value="ECO:0007669"/>
    <property type="project" value="InterPro"/>
</dbReference>
<keyword evidence="3" id="KW-0731">Sigma factor</keyword>
<protein>
    <submittedName>
        <fullName evidence="7">RNA polymerase subunit sigma-24</fullName>
    </submittedName>
</protein>
<evidence type="ECO:0000313" key="7">
    <source>
        <dbReference type="EMBL" id="PWD98632.1"/>
    </source>
</evidence>
<dbReference type="SUPFAM" id="SSF88946">
    <property type="entry name" value="Sigma2 domain of RNA polymerase sigma factors"/>
    <property type="match status" value="1"/>
</dbReference>
<evidence type="ECO:0000259" key="6">
    <source>
        <dbReference type="Pfam" id="PF08281"/>
    </source>
</evidence>
<evidence type="ECO:0000256" key="2">
    <source>
        <dbReference type="ARBA" id="ARBA00023015"/>
    </source>
</evidence>
<name>A0A2U2B6G6_9BACT</name>
<dbReference type="InterPro" id="IPR007627">
    <property type="entry name" value="RNA_pol_sigma70_r2"/>
</dbReference>
<proteinExistence type="inferred from homology"/>
<keyword evidence="8" id="KW-1185">Reference proteome</keyword>
<dbReference type="InterPro" id="IPR036388">
    <property type="entry name" value="WH-like_DNA-bd_sf"/>
</dbReference>
<dbReference type="Pfam" id="PF04542">
    <property type="entry name" value="Sigma70_r2"/>
    <property type="match status" value="1"/>
</dbReference>
<dbReference type="InterPro" id="IPR014284">
    <property type="entry name" value="RNA_pol_sigma-70_dom"/>
</dbReference>
<keyword evidence="2" id="KW-0805">Transcription regulation</keyword>
<dbReference type="PANTHER" id="PTHR43133:SF46">
    <property type="entry name" value="RNA POLYMERASE SIGMA-70 FACTOR ECF SUBFAMILY"/>
    <property type="match status" value="1"/>
</dbReference>
<dbReference type="Pfam" id="PF08281">
    <property type="entry name" value="Sigma70_r4_2"/>
    <property type="match status" value="1"/>
</dbReference>
<evidence type="ECO:0000256" key="3">
    <source>
        <dbReference type="ARBA" id="ARBA00023082"/>
    </source>
</evidence>
<dbReference type="GO" id="GO:0016987">
    <property type="term" value="F:sigma factor activity"/>
    <property type="evidence" value="ECO:0007669"/>
    <property type="project" value="UniProtKB-KW"/>
</dbReference>
<dbReference type="Gene3D" id="1.10.10.10">
    <property type="entry name" value="Winged helix-like DNA-binding domain superfamily/Winged helix DNA-binding domain"/>
    <property type="match status" value="1"/>
</dbReference>
<dbReference type="Proteomes" id="UP000244956">
    <property type="component" value="Unassembled WGS sequence"/>
</dbReference>
<dbReference type="PANTHER" id="PTHR43133">
    <property type="entry name" value="RNA POLYMERASE ECF-TYPE SIGMA FACTO"/>
    <property type="match status" value="1"/>
</dbReference>
<comment type="caution">
    <text evidence="7">The sequence shown here is derived from an EMBL/GenBank/DDBJ whole genome shotgun (WGS) entry which is preliminary data.</text>
</comment>
<evidence type="ECO:0000313" key="8">
    <source>
        <dbReference type="Proteomes" id="UP000244956"/>
    </source>
</evidence>